<keyword evidence="4" id="KW-0862">Zinc</keyword>
<protein>
    <submittedName>
        <fullName evidence="9">Zinc finger protein CKR1-like isoform X1</fullName>
    </submittedName>
</protein>
<evidence type="ECO:0000256" key="1">
    <source>
        <dbReference type="ARBA" id="ARBA00022723"/>
    </source>
</evidence>
<dbReference type="SUPFAM" id="SSF109640">
    <property type="entry name" value="KRAB domain (Kruppel-associated box)"/>
    <property type="match status" value="1"/>
</dbReference>
<keyword evidence="1" id="KW-0479">Metal-binding</keyword>
<feature type="region of interest" description="Disordered" evidence="6">
    <location>
        <begin position="153"/>
        <end position="175"/>
    </location>
</feature>
<dbReference type="RefSeq" id="XP_013795031.2">
    <property type="nucleotide sequence ID" value="XM_013939577.2"/>
</dbReference>
<keyword evidence="3 5" id="KW-0863">Zinc-finger</keyword>
<dbReference type="InterPro" id="IPR013087">
    <property type="entry name" value="Znf_C2H2_type"/>
</dbReference>
<dbReference type="PROSITE" id="PS00028">
    <property type="entry name" value="ZINC_FINGER_C2H2_1"/>
    <property type="match status" value="4"/>
</dbReference>
<dbReference type="PANTHER" id="PTHR23226">
    <property type="entry name" value="ZINC FINGER AND SCAN DOMAIN-CONTAINING"/>
    <property type="match status" value="1"/>
</dbReference>
<dbReference type="SUPFAM" id="SSF57667">
    <property type="entry name" value="beta-beta-alpha zinc fingers"/>
    <property type="match status" value="2"/>
</dbReference>
<evidence type="ECO:0000313" key="8">
    <source>
        <dbReference type="Proteomes" id="UP001652627"/>
    </source>
</evidence>
<proteinExistence type="predicted"/>
<feature type="domain" description="C2H2-type" evidence="7">
    <location>
        <begin position="113"/>
        <end position="140"/>
    </location>
</feature>
<dbReference type="GeneID" id="106482066"/>
<accession>A0A8B7I858</accession>
<dbReference type="SMART" id="SM00355">
    <property type="entry name" value="ZnF_C2H2"/>
    <property type="match status" value="4"/>
</dbReference>
<feature type="domain" description="C2H2-type" evidence="7">
    <location>
        <begin position="177"/>
        <end position="204"/>
    </location>
</feature>
<feature type="compositionally biased region" description="Basic and acidic residues" evidence="6">
    <location>
        <begin position="49"/>
        <end position="68"/>
    </location>
</feature>
<evidence type="ECO:0000259" key="7">
    <source>
        <dbReference type="PROSITE" id="PS50157"/>
    </source>
</evidence>
<feature type="region of interest" description="Disordered" evidence="6">
    <location>
        <begin position="218"/>
        <end position="238"/>
    </location>
</feature>
<reference evidence="9" key="1">
    <citation type="submission" date="2025-08" db="UniProtKB">
        <authorList>
            <consortium name="RefSeq"/>
        </authorList>
    </citation>
    <scope>IDENTIFICATION</scope>
    <source>
        <tissue evidence="9">Blood</tissue>
    </source>
</reference>
<dbReference type="Gene3D" id="3.30.160.60">
    <property type="entry name" value="Classic Zinc Finger"/>
    <property type="match status" value="4"/>
</dbReference>
<sequence length="238" mass="26404">MEPGVMLESRQKALYRDVMQESYETLMSLAAHGLMYGKEEEDEEEAAAEESRKEPKPRAWESPEREKSPAAGSNGWKAEGADEAAMPKPTSGPGGATGMETERRRGRVRERPFGCSDCGKRFPWASHLERHRRTHTGERPFGCPECGRSYSQGSHLAKHRRSHGGGQSRRPPGRLSHGCGICGKRFPWASHLERHWRAHTGEKPYECPECGGSFSQGSHLAKHRRGHRAVPGATGAEP</sequence>
<feature type="domain" description="C2H2-type" evidence="7">
    <location>
        <begin position="141"/>
        <end position="168"/>
    </location>
</feature>
<dbReference type="PROSITE" id="PS50157">
    <property type="entry name" value="ZINC_FINGER_C2H2_2"/>
    <property type="match status" value="4"/>
</dbReference>
<dbReference type="Pfam" id="PF01352">
    <property type="entry name" value="KRAB"/>
    <property type="match status" value="1"/>
</dbReference>
<dbReference type="Proteomes" id="UP001652627">
    <property type="component" value="Chromosome 32"/>
</dbReference>
<dbReference type="InterPro" id="IPR036236">
    <property type="entry name" value="Znf_C2H2_sf"/>
</dbReference>
<dbReference type="InterPro" id="IPR036051">
    <property type="entry name" value="KRAB_dom_sf"/>
</dbReference>
<dbReference type="Gene3D" id="6.10.140.140">
    <property type="match status" value="1"/>
</dbReference>
<dbReference type="InterPro" id="IPR001909">
    <property type="entry name" value="KRAB"/>
</dbReference>
<dbReference type="KEGG" id="aam:106482066"/>
<organism evidence="8 9">
    <name type="scientific">Apteryx mantelli</name>
    <name type="common">North Island brown kiwi</name>
    <dbReference type="NCBI Taxonomy" id="2696672"/>
    <lineage>
        <taxon>Eukaryota</taxon>
        <taxon>Metazoa</taxon>
        <taxon>Chordata</taxon>
        <taxon>Craniata</taxon>
        <taxon>Vertebrata</taxon>
        <taxon>Euteleostomi</taxon>
        <taxon>Archelosauria</taxon>
        <taxon>Archosauria</taxon>
        <taxon>Dinosauria</taxon>
        <taxon>Saurischia</taxon>
        <taxon>Theropoda</taxon>
        <taxon>Coelurosauria</taxon>
        <taxon>Aves</taxon>
        <taxon>Palaeognathae</taxon>
        <taxon>Apterygiformes</taxon>
        <taxon>Apterygidae</taxon>
        <taxon>Apteryx</taxon>
    </lineage>
</organism>
<dbReference type="CDD" id="cd07765">
    <property type="entry name" value="KRAB_A-box"/>
    <property type="match status" value="1"/>
</dbReference>
<keyword evidence="2" id="KW-0677">Repeat</keyword>
<gene>
    <name evidence="9" type="primary">LOC106482066</name>
</gene>
<dbReference type="AlphaFoldDB" id="A0A8B7I858"/>
<evidence type="ECO:0000256" key="6">
    <source>
        <dbReference type="SAM" id="MobiDB-lite"/>
    </source>
</evidence>
<name>A0A8B7I858_9AVES</name>
<feature type="domain" description="C2H2-type" evidence="7">
    <location>
        <begin position="205"/>
        <end position="227"/>
    </location>
</feature>
<dbReference type="OrthoDB" id="9398228at2759"/>
<dbReference type="PANTHER" id="PTHR23226:SF377">
    <property type="entry name" value="ZINC FINGER AND SCAN DOMAIN-CONTAINING PROTEIN 20"/>
    <property type="match status" value="1"/>
</dbReference>
<evidence type="ECO:0000256" key="5">
    <source>
        <dbReference type="PROSITE-ProRule" id="PRU00042"/>
    </source>
</evidence>
<feature type="compositionally biased region" description="Acidic residues" evidence="6">
    <location>
        <begin position="39"/>
        <end position="48"/>
    </location>
</feature>
<evidence type="ECO:0000256" key="2">
    <source>
        <dbReference type="ARBA" id="ARBA00022737"/>
    </source>
</evidence>
<evidence type="ECO:0000256" key="4">
    <source>
        <dbReference type="ARBA" id="ARBA00022833"/>
    </source>
</evidence>
<dbReference type="GO" id="GO:0006355">
    <property type="term" value="P:regulation of DNA-templated transcription"/>
    <property type="evidence" value="ECO:0007669"/>
    <property type="project" value="InterPro"/>
</dbReference>
<evidence type="ECO:0000256" key="3">
    <source>
        <dbReference type="ARBA" id="ARBA00022771"/>
    </source>
</evidence>
<keyword evidence="8" id="KW-1185">Reference proteome</keyword>
<dbReference type="Pfam" id="PF00096">
    <property type="entry name" value="zf-C2H2"/>
    <property type="match status" value="4"/>
</dbReference>
<feature type="region of interest" description="Disordered" evidence="6">
    <location>
        <begin position="34"/>
        <end position="112"/>
    </location>
</feature>
<evidence type="ECO:0000313" key="9">
    <source>
        <dbReference type="RefSeq" id="XP_013795031.2"/>
    </source>
</evidence>